<feature type="compositionally biased region" description="Low complexity" evidence="3">
    <location>
        <begin position="474"/>
        <end position="486"/>
    </location>
</feature>
<keyword evidence="1" id="KW-0326">Glycosidase</keyword>
<feature type="domain" description="Fibronectin type-III" evidence="5">
    <location>
        <begin position="63"/>
        <end position="148"/>
    </location>
</feature>
<evidence type="ECO:0000313" key="7">
    <source>
        <dbReference type="Proteomes" id="UP001519332"/>
    </source>
</evidence>
<keyword evidence="4" id="KW-0472">Membrane</keyword>
<proteinExistence type="predicted"/>
<dbReference type="Gene3D" id="2.60.40.10">
    <property type="entry name" value="Immunoglobulins"/>
    <property type="match status" value="1"/>
</dbReference>
<evidence type="ECO:0000256" key="3">
    <source>
        <dbReference type="SAM" id="MobiDB-lite"/>
    </source>
</evidence>
<evidence type="ECO:0000259" key="5">
    <source>
        <dbReference type="PROSITE" id="PS50853"/>
    </source>
</evidence>
<dbReference type="InterPro" id="IPR036116">
    <property type="entry name" value="FN3_sf"/>
</dbReference>
<evidence type="ECO:0000256" key="2">
    <source>
        <dbReference type="ARBA" id="ARBA00023326"/>
    </source>
</evidence>
<keyword evidence="1" id="KW-0378">Hydrolase</keyword>
<gene>
    <name evidence="6" type="ORF">JOF56_001947</name>
</gene>
<dbReference type="Pfam" id="PF00041">
    <property type="entry name" value="fn3"/>
    <property type="match status" value="1"/>
</dbReference>
<keyword evidence="7" id="KW-1185">Reference proteome</keyword>
<dbReference type="SMART" id="SM00060">
    <property type="entry name" value="FN3"/>
    <property type="match status" value="1"/>
</dbReference>
<feature type="transmembrane region" description="Helical" evidence="4">
    <location>
        <begin position="9"/>
        <end position="26"/>
    </location>
</feature>
<reference evidence="6 7" key="1">
    <citation type="submission" date="2021-03" db="EMBL/GenBank/DDBJ databases">
        <title>Sequencing the genomes of 1000 actinobacteria strains.</title>
        <authorList>
            <person name="Klenk H.-P."/>
        </authorList>
    </citation>
    <scope>NUCLEOTIDE SEQUENCE [LARGE SCALE GENOMIC DNA]</scope>
    <source>
        <strain evidence="6 7">DSM 46670</strain>
    </source>
</reference>
<sequence length="602" mass="63930">MERRLLQRAGYVAGGLIVVAGAIVALRNADTPTEQKPPLPAPPQTEVVQYADQSVLLPQPGGRPEKPADLVVTPGPHRLQVSWARKPEITGYDVRLRGPGDFQRTRLVADEATQFDGLDDHTEYSLEVRAVDSFGQRSDPVTQTHRPSGKRPDESRYALVDHFDGAVVPDPARWQLANNAACARMSRGADDDNKRLVISAACGAESVAIRSRTPLRLKDNGGELGRMMIETDAPATDGELTMDLVPGPVDLVESGPRGDGLIPGLVRVRITSESVEIPGFPAVKIPRLAAISSRWELVLRTDGISVWRNGVQVAAANVVPTWTEATPLFGFAGPANGLNYAGIDAIGLSSGDTPAYVPAPRITSNAITSPDTEAFAGSLGGQLRITIRASYGVVLAPFTVDIAGRSFPARPATEGQGYQPGTRYPIVVDLPADALLLSGDRHELRAAVHSSVPQSMPVVQHLGLELVPDPAHKPSAAQAEPASEQAQRPRLMIAPIKAALLDAAGNKIDSNHASPRGRVVLDVTMTGADVHAGLAGIEIWVDNKRIAGIPTNRDGPAVTGHWRIALNSGAFPTGVRNLELKAISTDSAIPAQFTSITWQIPA</sequence>
<evidence type="ECO:0000313" key="6">
    <source>
        <dbReference type="EMBL" id="MBP2321562.1"/>
    </source>
</evidence>
<evidence type="ECO:0000256" key="1">
    <source>
        <dbReference type="ARBA" id="ARBA00023295"/>
    </source>
</evidence>
<organism evidence="6 7">
    <name type="scientific">Kibdelosporangium banguiense</name>
    <dbReference type="NCBI Taxonomy" id="1365924"/>
    <lineage>
        <taxon>Bacteria</taxon>
        <taxon>Bacillati</taxon>
        <taxon>Actinomycetota</taxon>
        <taxon>Actinomycetes</taxon>
        <taxon>Pseudonocardiales</taxon>
        <taxon>Pseudonocardiaceae</taxon>
        <taxon>Kibdelosporangium</taxon>
    </lineage>
</organism>
<comment type="caution">
    <text evidence="6">The sequence shown here is derived from an EMBL/GenBank/DDBJ whole genome shotgun (WGS) entry which is preliminary data.</text>
</comment>
<keyword evidence="4" id="KW-1133">Transmembrane helix</keyword>
<feature type="region of interest" description="Disordered" evidence="3">
    <location>
        <begin position="469"/>
        <end position="488"/>
    </location>
</feature>
<dbReference type="CDD" id="cd00063">
    <property type="entry name" value="FN3"/>
    <property type="match status" value="1"/>
</dbReference>
<dbReference type="InterPro" id="IPR003961">
    <property type="entry name" value="FN3_dom"/>
</dbReference>
<dbReference type="SUPFAM" id="SSF49265">
    <property type="entry name" value="Fibronectin type III"/>
    <property type="match status" value="1"/>
</dbReference>
<evidence type="ECO:0000256" key="4">
    <source>
        <dbReference type="SAM" id="Phobius"/>
    </source>
</evidence>
<dbReference type="InterPro" id="IPR013783">
    <property type="entry name" value="Ig-like_fold"/>
</dbReference>
<dbReference type="EMBL" id="JAGINW010000001">
    <property type="protein sequence ID" value="MBP2321562.1"/>
    <property type="molecule type" value="Genomic_DNA"/>
</dbReference>
<accession>A0ABS4TAW2</accession>
<name>A0ABS4TAW2_9PSEU</name>
<dbReference type="RefSeq" id="WP_209636499.1">
    <property type="nucleotide sequence ID" value="NZ_JAGINW010000001.1"/>
</dbReference>
<dbReference type="Proteomes" id="UP001519332">
    <property type="component" value="Unassembled WGS sequence"/>
</dbReference>
<keyword evidence="2" id="KW-0624">Polysaccharide degradation</keyword>
<keyword evidence="2" id="KW-0119">Carbohydrate metabolism</keyword>
<keyword evidence="4" id="KW-0812">Transmembrane</keyword>
<dbReference type="PROSITE" id="PS50853">
    <property type="entry name" value="FN3"/>
    <property type="match status" value="1"/>
</dbReference>
<protein>
    <recommendedName>
        <fullName evidence="5">Fibronectin type-III domain-containing protein</fullName>
    </recommendedName>
</protein>